<keyword evidence="1" id="KW-0805">Transcription regulation</keyword>
<dbReference type="PROSITE" id="PS50943">
    <property type="entry name" value="HTH_CROC1"/>
    <property type="match status" value="1"/>
</dbReference>
<evidence type="ECO:0000313" key="5">
    <source>
        <dbReference type="EMBL" id="MCZ7912280.1"/>
    </source>
</evidence>
<dbReference type="GO" id="GO:0003700">
    <property type="term" value="F:DNA-binding transcription factor activity"/>
    <property type="evidence" value="ECO:0007669"/>
    <property type="project" value="TreeGrafter"/>
</dbReference>
<dbReference type="Proteomes" id="UP001151309">
    <property type="component" value="Unassembled WGS sequence"/>
</dbReference>
<dbReference type="PANTHER" id="PTHR46797:SF23">
    <property type="entry name" value="HTH-TYPE TRANSCRIPTIONAL REGULATOR SUTR"/>
    <property type="match status" value="1"/>
</dbReference>
<keyword evidence="2" id="KW-0238">DNA-binding</keyword>
<keyword evidence="6" id="KW-1185">Reference proteome</keyword>
<protein>
    <submittedName>
        <fullName evidence="5">Helix-turn-helix transcriptional regulator</fullName>
    </submittedName>
</protein>
<dbReference type="CDD" id="cd00093">
    <property type="entry name" value="HTH_XRE"/>
    <property type="match status" value="1"/>
</dbReference>
<dbReference type="PANTHER" id="PTHR46797">
    <property type="entry name" value="HTH-TYPE TRANSCRIPTIONAL REGULATOR"/>
    <property type="match status" value="1"/>
</dbReference>
<dbReference type="InterPro" id="IPR001387">
    <property type="entry name" value="Cro/C1-type_HTH"/>
</dbReference>
<evidence type="ECO:0000256" key="2">
    <source>
        <dbReference type="ARBA" id="ARBA00023125"/>
    </source>
</evidence>
<dbReference type="SUPFAM" id="SSF47413">
    <property type="entry name" value="lambda repressor-like DNA-binding domains"/>
    <property type="match status" value="1"/>
</dbReference>
<sequence length="87" mass="9680">MDIQETFALNLRRIRVAKQISQDELALASGVERSYVGYVERGAKNPTIKTVEKLAIALGCKVSELFEDIAEGEEKSITTLPRGRKTK</sequence>
<accession>A0A9X3QXD0</accession>
<reference evidence="5" key="1">
    <citation type="submission" date="2022-12" db="EMBL/GenBank/DDBJ databases">
        <title>Draft genome sequences of 22 rhizogenic Agrobacterium biovar 1 strains, the causative agent of hairy root disease.</title>
        <authorList>
            <person name="Kim N."/>
            <person name="Vargas P."/>
            <person name="Rediers H."/>
        </authorList>
    </citation>
    <scope>NUCLEOTIDE SEQUENCE</scope>
    <source>
        <strain evidence="5">ST07.17.026</strain>
    </source>
</reference>
<keyword evidence="3" id="KW-0804">Transcription</keyword>
<organism evidence="5 6">
    <name type="scientific">Agrobacterium leguminum</name>
    <dbReference type="NCBI Taxonomy" id="2792015"/>
    <lineage>
        <taxon>Bacteria</taxon>
        <taxon>Pseudomonadati</taxon>
        <taxon>Pseudomonadota</taxon>
        <taxon>Alphaproteobacteria</taxon>
        <taxon>Hyphomicrobiales</taxon>
        <taxon>Rhizobiaceae</taxon>
        <taxon>Rhizobium/Agrobacterium group</taxon>
        <taxon>Agrobacterium</taxon>
    </lineage>
</organism>
<name>A0A9X3QXD0_9HYPH</name>
<evidence type="ECO:0000259" key="4">
    <source>
        <dbReference type="PROSITE" id="PS50943"/>
    </source>
</evidence>
<proteinExistence type="predicted"/>
<comment type="caution">
    <text evidence="5">The sequence shown here is derived from an EMBL/GenBank/DDBJ whole genome shotgun (WGS) entry which is preliminary data.</text>
</comment>
<dbReference type="EMBL" id="JAPZLT010000016">
    <property type="protein sequence ID" value="MCZ7912280.1"/>
    <property type="molecule type" value="Genomic_DNA"/>
</dbReference>
<evidence type="ECO:0000256" key="1">
    <source>
        <dbReference type="ARBA" id="ARBA00023015"/>
    </source>
</evidence>
<dbReference type="SMART" id="SM00530">
    <property type="entry name" value="HTH_XRE"/>
    <property type="match status" value="1"/>
</dbReference>
<feature type="domain" description="HTH cro/C1-type" evidence="4">
    <location>
        <begin position="11"/>
        <end position="65"/>
    </location>
</feature>
<dbReference type="GO" id="GO:0005829">
    <property type="term" value="C:cytosol"/>
    <property type="evidence" value="ECO:0007669"/>
    <property type="project" value="TreeGrafter"/>
</dbReference>
<dbReference type="Gene3D" id="1.10.260.40">
    <property type="entry name" value="lambda repressor-like DNA-binding domains"/>
    <property type="match status" value="1"/>
</dbReference>
<dbReference type="GO" id="GO:0003677">
    <property type="term" value="F:DNA binding"/>
    <property type="evidence" value="ECO:0007669"/>
    <property type="project" value="UniProtKB-KW"/>
</dbReference>
<evidence type="ECO:0000256" key="3">
    <source>
        <dbReference type="ARBA" id="ARBA00023163"/>
    </source>
</evidence>
<dbReference type="RefSeq" id="WP_269832752.1">
    <property type="nucleotide sequence ID" value="NZ_JAPZLT010000016.1"/>
</dbReference>
<dbReference type="InterPro" id="IPR010982">
    <property type="entry name" value="Lambda_DNA-bd_dom_sf"/>
</dbReference>
<dbReference type="AlphaFoldDB" id="A0A9X3QXD0"/>
<dbReference type="InterPro" id="IPR050807">
    <property type="entry name" value="TransReg_Diox_bact_type"/>
</dbReference>
<gene>
    <name evidence="5" type="ORF">O9X94_23385</name>
</gene>
<dbReference type="Pfam" id="PF01381">
    <property type="entry name" value="HTH_3"/>
    <property type="match status" value="1"/>
</dbReference>
<evidence type="ECO:0000313" key="6">
    <source>
        <dbReference type="Proteomes" id="UP001151309"/>
    </source>
</evidence>